<dbReference type="Proteomes" id="UP000233469">
    <property type="component" value="Unassembled WGS sequence"/>
</dbReference>
<dbReference type="VEuPathDB" id="FungiDB:RhiirA1_405098"/>
<name>A0A2N1M159_9GLOM</name>
<sequence>MLLKVATEPPIIIVIPGTMEILPAQIKKIANTLSTLDETVSWMQDTITAHEYRLTELESMMNYDNPGDSDLYPFCDNYENQNHSYDNGWDDAPTQDPNSGFNLSPHTSPSLMDTSPDAFFSALDPNSVLSRRHVPLPSFQPTIIALMLILPVCKWKFLMSQIHKRIFLPNLVRL</sequence>
<protein>
    <submittedName>
        <fullName evidence="1">Uncharacterized protein</fullName>
    </submittedName>
</protein>
<organism evidence="1 2">
    <name type="scientific">Rhizophagus irregularis</name>
    <dbReference type="NCBI Taxonomy" id="588596"/>
    <lineage>
        <taxon>Eukaryota</taxon>
        <taxon>Fungi</taxon>
        <taxon>Fungi incertae sedis</taxon>
        <taxon>Mucoromycota</taxon>
        <taxon>Glomeromycotina</taxon>
        <taxon>Glomeromycetes</taxon>
        <taxon>Glomerales</taxon>
        <taxon>Glomeraceae</taxon>
        <taxon>Rhizophagus</taxon>
    </lineage>
</organism>
<proteinExistence type="predicted"/>
<accession>A0A2N1M159</accession>
<reference evidence="1 2" key="1">
    <citation type="submission" date="2016-04" db="EMBL/GenBank/DDBJ databases">
        <title>Genome analyses suggest a sexual origin of heterokaryosis in a supposedly ancient asexual fungus.</title>
        <authorList>
            <person name="Ropars J."/>
            <person name="Sedzielewska K."/>
            <person name="Noel J."/>
            <person name="Charron P."/>
            <person name="Farinelli L."/>
            <person name="Marton T."/>
            <person name="Kruger M."/>
            <person name="Pelin A."/>
            <person name="Brachmann A."/>
            <person name="Corradi N."/>
        </authorList>
    </citation>
    <scope>NUCLEOTIDE SEQUENCE [LARGE SCALE GENOMIC DNA]</scope>
    <source>
        <strain evidence="1 2">C2</strain>
    </source>
</reference>
<dbReference type="AlphaFoldDB" id="A0A2N1M159"/>
<evidence type="ECO:0000313" key="2">
    <source>
        <dbReference type="Proteomes" id="UP000233469"/>
    </source>
</evidence>
<dbReference type="EMBL" id="LLXL01007783">
    <property type="protein sequence ID" value="PKK55367.1"/>
    <property type="molecule type" value="Genomic_DNA"/>
</dbReference>
<reference evidence="1 2" key="2">
    <citation type="submission" date="2017-10" db="EMBL/GenBank/DDBJ databases">
        <title>Extensive intraspecific genome diversity in a model arbuscular mycorrhizal fungus.</title>
        <authorList>
            <person name="Chen E.C.H."/>
            <person name="Morin E."/>
            <person name="Baudet D."/>
            <person name="Noel J."/>
            <person name="Ndikumana S."/>
            <person name="Charron P."/>
            <person name="St-Onge C."/>
            <person name="Giorgi J."/>
            <person name="Grigoriev I.V."/>
            <person name="Roux C."/>
            <person name="Martin F.M."/>
            <person name="Corradi N."/>
        </authorList>
    </citation>
    <scope>NUCLEOTIDE SEQUENCE [LARGE SCALE GENOMIC DNA]</scope>
    <source>
        <strain evidence="1 2">C2</strain>
    </source>
</reference>
<evidence type="ECO:0000313" key="1">
    <source>
        <dbReference type="EMBL" id="PKK55367.1"/>
    </source>
</evidence>
<gene>
    <name evidence="1" type="ORF">RhiirC2_802589</name>
</gene>
<comment type="caution">
    <text evidence="1">The sequence shown here is derived from an EMBL/GenBank/DDBJ whole genome shotgun (WGS) entry which is preliminary data.</text>
</comment>